<dbReference type="InterPro" id="IPR003593">
    <property type="entry name" value="AAA+_ATPase"/>
</dbReference>
<dbReference type="PROSITE" id="PS00211">
    <property type="entry name" value="ABC_TRANSPORTER_1"/>
    <property type="match status" value="1"/>
</dbReference>
<dbReference type="RefSeq" id="WP_229794859.1">
    <property type="nucleotide sequence ID" value="NZ_BMRG01000001.1"/>
</dbReference>
<keyword evidence="3" id="KW-0547">Nucleotide-binding</keyword>
<dbReference type="Pfam" id="PF00005">
    <property type="entry name" value="ABC_tran"/>
    <property type="match status" value="1"/>
</dbReference>
<dbReference type="InterPro" id="IPR027417">
    <property type="entry name" value="P-loop_NTPase"/>
</dbReference>
<evidence type="ECO:0000256" key="2">
    <source>
        <dbReference type="ARBA" id="ARBA00022448"/>
    </source>
</evidence>
<organism evidence="6 7">
    <name type="scientific">Saccharothrix coeruleofusca</name>
    <dbReference type="NCBI Taxonomy" id="33919"/>
    <lineage>
        <taxon>Bacteria</taxon>
        <taxon>Bacillati</taxon>
        <taxon>Actinomycetota</taxon>
        <taxon>Actinomycetes</taxon>
        <taxon>Pseudonocardiales</taxon>
        <taxon>Pseudonocardiaceae</taxon>
        <taxon>Saccharothrix</taxon>
    </lineage>
</organism>
<dbReference type="InterPro" id="IPR017871">
    <property type="entry name" value="ABC_transporter-like_CS"/>
</dbReference>
<dbReference type="AlphaFoldDB" id="A0A918AGU7"/>
<dbReference type="SMART" id="SM00382">
    <property type="entry name" value="AAA"/>
    <property type="match status" value="1"/>
</dbReference>
<keyword evidence="4 6" id="KW-0067">ATP-binding</keyword>
<dbReference type="PANTHER" id="PTHR43335:SF2">
    <property type="entry name" value="ABC TRANSPORTER, ATP-BINDING PROTEIN"/>
    <property type="match status" value="1"/>
</dbReference>
<dbReference type="InterPro" id="IPR003439">
    <property type="entry name" value="ABC_transporter-like_ATP-bd"/>
</dbReference>
<dbReference type="SUPFAM" id="SSF52540">
    <property type="entry name" value="P-loop containing nucleoside triphosphate hydrolases"/>
    <property type="match status" value="1"/>
</dbReference>
<reference evidence="6" key="2">
    <citation type="submission" date="2020-09" db="EMBL/GenBank/DDBJ databases">
        <authorList>
            <person name="Sun Q."/>
            <person name="Ohkuma M."/>
        </authorList>
    </citation>
    <scope>NUCLEOTIDE SEQUENCE</scope>
    <source>
        <strain evidence="6">JCM 3313</strain>
    </source>
</reference>
<evidence type="ECO:0000259" key="5">
    <source>
        <dbReference type="PROSITE" id="PS50893"/>
    </source>
</evidence>
<keyword evidence="7" id="KW-1185">Reference proteome</keyword>
<dbReference type="GO" id="GO:0016887">
    <property type="term" value="F:ATP hydrolysis activity"/>
    <property type="evidence" value="ECO:0007669"/>
    <property type="project" value="InterPro"/>
</dbReference>
<evidence type="ECO:0000313" key="7">
    <source>
        <dbReference type="Proteomes" id="UP000639606"/>
    </source>
</evidence>
<proteinExistence type="inferred from homology"/>
<reference evidence="6" key="1">
    <citation type="journal article" date="2014" name="Int. J. Syst. Evol. Microbiol.">
        <title>Complete genome sequence of Corynebacterium casei LMG S-19264T (=DSM 44701T), isolated from a smear-ripened cheese.</title>
        <authorList>
            <consortium name="US DOE Joint Genome Institute (JGI-PGF)"/>
            <person name="Walter F."/>
            <person name="Albersmeier A."/>
            <person name="Kalinowski J."/>
            <person name="Ruckert C."/>
        </authorList>
    </citation>
    <scope>NUCLEOTIDE SEQUENCE</scope>
    <source>
        <strain evidence="6">JCM 3313</strain>
    </source>
</reference>
<accession>A0A918AGU7</accession>
<comment type="similarity">
    <text evidence="1">Belongs to the ABC transporter superfamily.</text>
</comment>
<name>A0A918AGU7_9PSEU</name>
<gene>
    <name evidence="6" type="ORF">GCM10010185_01700</name>
</gene>
<feature type="domain" description="ABC transporter" evidence="5">
    <location>
        <begin position="3"/>
        <end position="226"/>
    </location>
</feature>
<sequence>MLVHVERVGFSYGRTEILRGVDWRIGLGVTGLLGPNGAGKTTLLNLLVGLARPTGGTITMRDGDRGAGFAVGFVPQRFSLAGEMRVLDTVAYAAWVNGVAREDCGKAAGTALEMVGLSDNARTRVRALSGGQRQRVGIAAALAHQPRLLVLDEPTAGLDPGQRLRLREVVAAIGATRAVLLSTHLIEDISHLCDRVGVLAGGRLVFDGTERELTALIDDTDATAAASAGSRFERAYDALITGLGAARD</sequence>
<evidence type="ECO:0000256" key="4">
    <source>
        <dbReference type="ARBA" id="ARBA00022840"/>
    </source>
</evidence>
<evidence type="ECO:0000313" key="6">
    <source>
        <dbReference type="EMBL" id="GGP34687.1"/>
    </source>
</evidence>
<evidence type="ECO:0000256" key="1">
    <source>
        <dbReference type="ARBA" id="ARBA00005417"/>
    </source>
</evidence>
<dbReference type="Proteomes" id="UP000639606">
    <property type="component" value="Unassembled WGS sequence"/>
</dbReference>
<dbReference type="EMBL" id="BMRG01000001">
    <property type="protein sequence ID" value="GGP34687.1"/>
    <property type="molecule type" value="Genomic_DNA"/>
</dbReference>
<dbReference type="Gene3D" id="3.40.50.300">
    <property type="entry name" value="P-loop containing nucleotide triphosphate hydrolases"/>
    <property type="match status" value="1"/>
</dbReference>
<keyword evidence="2" id="KW-0813">Transport</keyword>
<dbReference type="PROSITE" id="PS50893">
    <property type="entry name" value="ABC_TRANSPORTER_2"/>
    <property type="match status" value="1"/>
</dbReference>
<dbReference type="GO" id="GO:0005524">
    <property type="term" value="F:ATP binding"/>
    <property type="evidence" value="ECO:0007669"/>
    <property type="project" value="UniProtKB-KW"/>
</dbReference>
<comment type="caution">
    <text evidence="6">The sequence shown here is derived from an EMBL/GenBank/DDBJ whole genome shotgun (WGS) entry which is preliminary data.</text>
</comment>
<protein>
    <submittedName>
        <fullName evidence="6">ABC transporter ATP-binding protein</fullName>
    </submittedName>
</protein>
<dbReference type="PANTHER" id="PTHR43335">
    <property type="entry name" value="ABC TRANSPORTER, ATP-BINDING PROTEIN"/>
    <property type="match status" value="1"/>
</dbReference>
<evidence type="ECO:0000256" key="3">
    <source>
        <dbReference type="ARBA" id="ARBA00022741"/>
    </source>
</evidence>